<dbReference type="AlphaFoldDB" id="A0A935C4Y4"/>
<accession>A0A935C4Y4</accession>
<evidence type="ECO:0000259" key="2">
    <source>
        <dbReference type="Pfam" id="PF25302"/>
    </source>
</evidence>
<dbReference type="Proteomes" id="UP000611723">
    <property type="component" value="Unassembled WGS sequence"/>
</dbReference>
<organism evidence="3 4">
    <name type="scientific">Marivirga aurantiaca</name>
    <dbReference type="NCBI Taxonomy" id="2802615"/>
    <lineage>
        <taxon>Bacteria</taxon>
        <taxon>Pseudomonadati</taxon>
        <taxon>Bacteroidota</taxon>
        <taxon>Cytophagia</taxon>
        <taxon>Cytophagales</taxon>
        <taxon>Marivirgaceae</taxon>
        <taxon>Marivirga</taxon>
    </lineage>
</organism>
<evidence type="ECO:0000256" key="1">
    <source>
        <dbReference type="SAM" id="SignalP"/>
    </source>
</evidence>
<proteinExistence type="predicted"/>
<dbReference type="RefSeq" id="WP_201429223.1">
    <property type="nucleotide sequence ID" value="NZ_JAEQBW010000001.1"/>
</dbReference>
<comment type="caution">
    <text evidence="3">The sequence shown here is derived from an EMBL/GenBank/DDBJ whole genome shotgun (WGS) entry which is preliminary data.</text>
</comment>
<evidence type="ECO:0000313" key="3">
    <source>
        <dbReference type="EMBL" id="MBK6263529.1"/>
    </source>
</evidence>
<dbReference type="EMBL" id="JAEQBW010000001">
    <property type="protein sequence ID" value="MBK6263529.1"/>
    <property type="molecule type" value="Genomic_DNA"/>
</dbReference>
<keyword evidence="1" id="KW-0732">Signal</keyword>
<reference evidence="3" key="1">
    <citation type="submission" date="2021-01" db="EMBL/GenBank/DDBJ databases">
        <title>Marivirga aurantiaca sp. nov., isolated from intertidal surface sediments.</title>
        <authorList>
            <person name="Zhang M."/>
        </authorList>
    </citation>
    <scope>NUCLEOTIDE SEQUENCE</scope>
    <source>
        <strain evidence="3">S37H4</strain>
    </source>
</reference>
<sequence length="253" mass="28876">MKILTTIILVAASFNLSAQEILSLEPTNIYDLDFGPQAQKEWQIRDQALKAISSGELKWDDMTEEQEKYVLKYGEIYRDMWDILGDGCSWYCGGGVKDIKSSSSLEPSGNITYKGQNAHDFSYETAWVEGVPGHGIGEYLEYSFSATSPRITEVIIINGYVKSKAVWQANSRVKKLQLYYNNKPYAILNLEDKVAEQTFKLDQAFGYANRTDMEVLKLEKDWSLRFEILEVYEGAKYSDTVISEIYFNGIDVH</sequence>
<protein>
    <recommendedName>
        <fullName evidence="2">NAD glycohydrolase translocation F5/8 type C domain-containing protein</fullName>
    </recommendedName>
</protein>
<dbReference type="NCBIfam" id="NF047619">
    <property type="entry name" value="NADase_discoid"/>
    <property type="match status" value="1"/>
</dbReference>
<gene>
    <name evidence="3" type="ORF">JKA74_00665</name>
</gene>
<dbReference type="InterPro" id="IPR057561">
    <property type="entry name" value="NADase_transloc"/>
</dbReference>
<dbReference type="Pfam" id="PF25302">
    <property type="entry name" value="NADase_transloc"/>
    <property type="match status" value="1"/>
</dbReference>
<evidence type="ECO:0000313" key="4">
    <source>
        <dbReference type="Proteomes" id="UP000611723"/>
    </source>
</evidence>
<feature type="signal peptide" evidence="1">
    <location>
        <begin position="1"/>
        <end position="18"/>
    </location>
</feature>
<feature type="domain" description="NAD glycohydrolase translocation F5/8 type C" evidence="2">
    <location>
        <begin position="90"/>
        <end position="248"/>
    </location>
</feature>
<feature type="chain" id="PRO_5036744671" description="NAD glycohydrolase translocation F5/8 type C domain-containing protein" evidence="1">
    <location>
        <begin position="19"/>
        <end position="253"/>
    </location>
</feature>
<name>A0A935C4Y4_9BACT</name>
<keyword evidence="4" id="KW-1185">Reference proteome</keyword>